<evidence type="ECO:0000313" key="2">
    <source>
        <dbReference type="EMBL" id="RAR01747.1"/>
    </source>
</evidence>
<dbReference type="Proteomes" id="UP000249619">
    <property type="component" value="Unassembled WGS sequence"/>
</dbReference>
<dbReference type="AlphaFoldDB" id="A0A364MSM0"/>
<gene>
    <name evidence="2" type="ORF">DDE83_008804</name>
</gene>
<sequence>MASQFFWFVVLFLLHEPGFDADMEWENLTPAVQKWKESDASFGNRLANGRNLAHTEVPLAPPHEQNRTSVGYIALGAANSVREVTRMPPGVSRHGWEIESYRSPFEYNIASHSISGNKVALNQFIAYILLLYRPRTVSFGSMRPVDTCTRPNVVIYETETETEGKVCRVVTPGPNAKERLLLLGPLLVIRNTAVPLRSDDRETLHTFIDKYMGESLRTILQRNVILPEVVYRISIPMADTNWAKYNQVLSVFGFANGADEMLAKGSDGFDKYRYMVDGKTSNEYIEGWKVLASAGARGIGMEMLS</sequence>
<keyword evidence="3" id="KW-1185">Reference proteome</keyword>
<feature type="chain" id="PRO_5016668981" evidence="1">
    <location>
        <begin position="22"/>
        <end position="305"/>
    </location>
</feature>
<keyword evidence="1" id="KW-0732">Signal</keyword>
<comment type="caution">
    <text evidence="2">The sequence shown here is derived from an EMBL/GenBank/DDBJ whole genome shotgun (WGS) entry which is preliminary data.</text>
</comment>
<feature type="signal peptide" evidence="1">
    <location>
        <begin position="1"/>
        <end position="21"/>
    </location>
</feature>
<organism evidence="2 3">
    <name type="scientific">Stemphylium lycopersici</name>
    <name type="common">Tomato gray leaf spot disease fungus</name>
    <name type="synonym">Thyrospora lycopersici</name>
    <dbReference type="NCBI Taxonomy" id="183478"/>
    <lineage>
        <taxon>Eukaryota</taxon>
        <taxon>Fungi</taxon>
        <taxon>Dikarya</taxon>
        <taxon>Ascomycota</taxon>
        <taxon>Pezizomycotina</taxon>
        <taxon>Dothideomycetes</taxon>
        <taxon>Pleosporomycetidae</taxon>
        <taxon>Pleosporales</taxon>
        <taxon>Pleosporineae</taxon>
        <taxon>Pleosporaceae</taxon>
        <taxon>Stemphylium</taxon>
    </lineage>
</organism>
<protein>
    <submittedName>
        <fullName evidence="2">Carbohydrate-binding module family 35 protein</fullName>
    </submittedName>
</protein>
<evidence type="ECO:0000256" key="1">
    <source>
        <dbReference type="SAM" id="SignalP"/>
    </source>
</evidence>
<accession>A0A364MSM0</accession>
<name>A0A364MSM0_STELY</name>
<evidence type="ECO:0000313" key="3">
    <source>
        <dbReference type="Proteomes" id="UP000249619"/>
    </source>
</evidence>
<proteinExistence type="predicted"/>
<dbReference type="EMBL" id="QGDH01000250">
    <property type="protein sequence ID" value="RAR01747.1"/>
    <property type="molecule type" value="Genomic_DNA"/>
</dbReference>
<reference evidence="3" key="1">
    <citation type="submission" date="2018-05" db="EMBL/GenBank/DDBJ databases">
        <title>Draft genome sequence of Stemphylium lycopersici strain CIDEFI 213.</title>
        <authorList>
            <person name="Medina R."/>
            <person name="Franco M.E.E."/>
            <person name="Lucentini C.G."/>
            <person name="Saparrat M.C.N."/>
            <person name="Balatti P.A."/>
        </authorList>
    </citation>
    <scope>NUCLEOTIDE SEQUENCE [LARGE SCALE GENOMIC DNA]</scope>
    <source>
        <strain evidence="3">CIDEFI 213</strain>
    </source>
</reference>